<comment type="caution">
    <text evidence="8">The sequence shown here is derived from an EMBL/GenBank/DDBJ whole genome shotgun (WGS) entry which is preliminary data.</text>
</comment>
<feature type="compositionally biased region" description="Basic and acidic residues" evidence="5">
    <location>
        <begin position="1"/>
        <end position="13"/>
    </location>
</feature>
<dbReference type="GO" id="GO:0003677">
    <property type="term" value="F:DNA binding"/>
    <property type="evidence" value="ECO:0007669"/>
    <property type="project" value="UniProtKB-UniRule"/>
</dbReference>
<dbReference type="EMBL" id="RKHG01000001">
    <property type="protein sequence ID" value="ROR53387.1"/>
    <property type="molecule type" value="Genomic_DNA"/>
</dbReference>
<dbReference type="InterPro" id="IPR010998">
    <property type="entry name" value="Integrase_recombinase_N"/>
</dbReference>
<feature type="region of interest" description="Disordered" evidence="5">
    <location>
        <begin position="379"/>
        <end position="400"/>
    </location>
</feature>
<dbReference type="PANTHER" id="PTHR30349:SF64">
    <property type="entry name" value="PROPHAGE INTEGRASE INTD-RELATED"/>
    <property type="match status" value="1"/>
</dbReference>
<dbReference type="InterPro" id="IPR013762">
    <property type="entry name" value="Integrase-like_cat_sf"/>
</dbReference>
<reference evidence="8 9" key="1">
    <citation type="submission" date="2018-11" db="EMBL/GenBank/DDBJ databases">
        <title>Sequencing the genomes of 1000 actinobacteria strains.</title>
        <authorList>
            <person name="Klenk H.-P."/>
        </authorList>
    </citation>
    <scope>NUCLEOTIDE SEQUENCE [LARGE SCALE GENOMIC DNA]</scope>
    <source>
        <strain evidence="8 9">DSM 10546</strain>
    </source>
</reference>
<dbReference type="InterPro" id="IPR011010">
    <property type="entry name" value="DNA_brk_join_enz"/>
</dbReference>
<feature type="region of interest" description="Disordered" evidence="5">
    <location>
        <begin position="1"/>
        <end position="25"/>
    </location>
</feature>
<sequence length="400" mass="44294">MTSKARGSEETKQRGKRGSWGGIRKLPSGRYQARYVGPDLVRRTAPMTFSTKGDAQAWLATQSAAVTEHRWRPDPVEQTQETLATYAPQWLAMRDLKPRTRSEYRRNMKSFTEHPIGSVPLPSITRRSVREWYASLDPSKPTARAHRYALLSTILTTAVEDELITVNPARLRGAGRAKATVAIRPATVDELQRIADAMPARYRAMVHVAAWCALRFGELTELRREDVDLAQGVIRVRRAVGWVKDGSGIAVPVVGTPKSVAGIRDVTIPPHIIPILHEHLTLHTGAGRRALVFPNSQGEHMHHGSLYKVFKPARAAAGRPDLRWHDLRHTGATLAAQAGATTKELMDRLGHTTAGVAMRYQHVADGRSAEIAQRLSQLALGHEPSRGDRPQPVRDEPTES</sequence>
<dbReference type="InterPro" id="IPR058717">
    <property type="entry name" value="Phage_L5_Integrase_N"/>
</dbReference>
<evidence type="ECO:0000259" key="7">
    <source>
        <dbReference type="PROSITE" id="PS51900"/>
    </source>
</evidence>
<name>A0A3N1ZSN6_9ACTN</name>
<dbReference type="PROSITE" id="PS51898">
    <property type="entry name" value="TYR_RECOMBINASE"/>
    <property type="match status" value="1"/>
</dbReference>
<feature type="compositionally biased region" description="Basic and acidic residues" evidence="5">
    <location>
        <begin position="383"/>
        <end position="400"/>
    </location>
</feature>
<dbReference type="GO" id="GO:0006310">
    <property type="term" value="P:DNA recombination"/>
    <property type="evidence" value="ECO:0007669"/>
    <property type="project" value="UniProtKB-KW"/>
</dbReference>
<dbReference type="InterPro" id="IPR050090">
    <property type="entry name" value="Tyrosine_recombinase_XerCD"/>
</dbReference>
<dbReference type="Gene3D" id="1.10.150.130">
    <property type="match status" value="1"/>
</dbReference>
<dbReference type="Gene3D" id="1.10.443.10">
    <property type="entry name" value="Intergrase catalytic core"/>
    <property type="match status" value="1"/>
</dbReference>
<comment type="similarity">
    <text evidence="1">Belongs to the 'phage' integrase family.</text>
</comment>
<evidence type="ECO:0000256" key="1">
    <source>
        <dbReference type="ARBA" id="ARBA00008857"/>
    </source>
</evidence>
<proteinExistence type="inferred from homology"/>
<dbReference type="InterPro" id="IPR002104">
    <property type="entry name" value="Integrase_catalytic"/>
</dbReference>
<dbReference type="SUPFAM" id="SSF56349">
    <property type="entry name" value="DNA breaking-rejoining enzymes"/>
    <property type="match status" value="1"/>
</dbReference>
<evidence type="ECO:0000256" key="5">
    <source>
        <dbReference type="SAM" id="MobiDB-lite"/>
    </source>
</evidence>
<dbReference type="Pfam" id="PF00589">
    <property type="entry name" value="Phage_integrase"/>
    <property type="match status" value="1"/>
</dbReference>
<dbReference type="AlphaFoldDB" id="A0A3N1ZSN6"/>
<dbReference type="InterPro" id="IPR044068">
    <property type="entry name" value="CB"/>
</dbReference>
<protein>
    <submittedName>
        <fullName evidence="8">Site-specific recombinase XerD</fullName>
    </submittedName>
</protein>
<feature type="domain" description="Core-binding (CB)" evidence="7">
    <location>
        <begin position="81"/>
        <end position="159"/>
    </location>
</feature>
<feature type="domain" description="Tyr recombinase" evidence="6">
    <location>
        <begin position="181"/>
        <end position="373"/>
    </location>
</feature>
<keyword evidence="3" id="KW-0233">DNA recombination</keyword>
<evidence type="ECO:0000256" key="3">
    <source>
        <dbReference type="ARBA" id="ARBA00023172"/>
    </source>
</evidence>
<dbReference type="GO" id="GO:0015074">
    <property type="term" value="P:DNA integration"/>
    <property type="evidence" value="ECO:0007669"/>
    <property type="project" value="InterPro"/>
</dbReference>
<dbReference type="CDD" id="cd01189">
    <property type="entry name" value="INT_ICEBs1_C_like"/>
    <property type="match status" value="1"/>
</dbReference>
<dbReference type="Proteomes" id="UP000275749">
    <property type="component" value="Unassembled WGS sequence"/>
</dbReference>
<keyword evidence="2 4" id="KW-0238">DNA-binding</keyword>
<evidence type="ECO:0000256" key="4">
    <source>
        <dbReference type="PROSITE-ProRule" id="PRU01248"/>
    </source>
</evidence>
<evidence type="ECO:0000313" key="8">
    <source>
        <dbReference type="EMBL" id="ROR53387.1"/>
    </source>
</evidence>
<evidence type="ECO:0000256" key="2">
    <source>
        <dbReference type="ARBA" id="ARBA00023125"/>
    </source>
</evidence>
<dbReference type="PANTHER" id="PTHR30349">
    <property type="entry name" value="PHAGE INTEGRASE-RELATED"/>
    <property type="match status" value="1"/>
</dbReference>
<dbReference type="PROSITE" id="PS51900">
    <property type="entry name" value="CB"/>
    <property type="match status" value="1"/>
</dbReference>
<evidence type="ECO:0000313" key="9">
    <source>
        <dbReference type="Proteomes" id="UP000275749"/>
    </source>
</evidence>
<accession>A0A3N1ZSN6</accession>
<dbReference type="Pfam" id="PF26003">
    <property type="entry name" value="Integrase_N_phage"/>
    <property type="match status" value="1"/>
</dbReference>
<organism evidence="8 9">
    <name type="scientific">Luteococcus japonicus</name>
    <dbReference type="NCBI Taxonomy" id="33984"/>
    <lineage>
        <taxon>Bacteria</taxon>
        <taxon>Bacillati</taxon>
        <taxon>Actinomycetota</taxon>
        <taxon>Actinomycetes</taxon>
        <taxon>Propionibacteriales</taxon>
        <taxon>Propionibacteriaceae</taxon>
        <taxon>Luteococcus</taxon>
    </lineage>
</organism>
<gene>
    <name evidence="8" type="ORF">EDD41_0532</name>
</gene>
<evidence type="ECO:0000259" key="6">
    <source>
        <dbReference type="PROSITE" id="PS51898"/>
    </source>
</evidence>